<feature type="domain" description="C1q" evidence="6">
    <location>
        <begin position="153"/>
        <end position="291"/>
    </location>
</feature>
<dbReference type="SMART" id="SM00110">
    <property type="entry name" value="C1Q"/>
    <property type="match status" value="1"/>
</dbReference>
<dbReference type="GeneID" id="111121043"/>
<evidence type="ECO:0000256" key="4">
    <source>
        <dbReference type="SAM" id="Coils"/>
    </source>
</evidence>
<evidence type="ECO:0000313" key="8">
    <source>
        <dbReference type="RefSeq" id="XP_022317852.1"/>
    </source>
</evidence>
<dbReference type="SUPFAM" id="SSF49842">
    <property type="entry name" value="TNF-like"/>
    <property type="match status" value="1"/>
</dbReference>
<name>A0A8B8CPX5_CRAVI</name>
<keyword evidence="4" id="KW-0175">Coiled coil</keyword>
<dbReference type="PANTHER" id="PTHR22923">
    <property type="entry name" value="CEREBELLIN-RELATED"/>
    <property type="match status" value="1"/>
</dbReference>
<dbReference type="AlphaFoldDB" id="A0A8B8CPX5"/>
<accession>A0A8B8CPX5</accession>
<evidence type="ECO:0000313" key="7">
    <source>
        <dbReference type="Proteomes" id="UP000694844"/>
    </source>
</evidence>
<dbReference type="PANTHER" id="PTHR22923:SF116">
    <property type="entry name" value="C1Q DOMAIN-CONTAINING PROTEIN"/>
    <property type="match status" value="1"/>
</dbReference>
<dbReference type="Pfam" id="PF00386">
    <property type="entry name" value="C1q"/>
    <property type="match status" value="1"/>
</dbReference>
<evidence type="ECO:0000256" key="1">
    <source>
        <dbReference type="ARBA" id="ARBA00004613"/>
    </source>
</evidence>
<dbReference type="InterPro" id="IPR008983">
    <property type="entry name" value="Tumour_necrosis_fac-like_dom"/>
</dbReference>
<dbReference type="Gene3D" id="2.60.120.40">
    <property type="match status" value="1"/>
</dbReference>
<gene>
    <name evidence="8" type="primary">LOC111121043</name>
</gene>
<dbReference type="RefSeq" id="XP_022317852.1">
    <property type="nucleotide sequence ID" value="XM_022462144.1"/>
</dbReference>
<keyword evidence="2" id="KW-0964">Secreted</keyword>
<dbReference type="Proteomes" id="UP000694844">
    <property type="component" value="Chromosome 2"/>
</dbReference>
<proteinExistence type="predicted"/>
<dbReference type="GO" id="GO:0005576">
    <property type="term" value="C:extracellular region"/>
    <property type="evidence" value="ECO:0007669"/>
    <property type="project" value="UniProtKB-SubCell"/>
</dbReference>
<keyword evidence="3 5" id="KW-0732">Signal</keyword>
<dbReference type="OrthoDB" id="6141606at2759"/>
<evidence type="ECO:0000256" key="3">
    <source>
        <dbReference type="ARBA" id="ARBA00022729"/>
    </source>
</evidence>
<evidence type="ECO:0000256" key="2">
    <source>
        <dbReference type="ARBA" id="ARBA00022525"/>
    </source>
</evidence>
<dbReference type="PROSITE" id="PS50871">
    <property type="entry name" value="C1Q"/>
    <property type="match status" value="1"/>
</dbReference>
<evidence type="ECO:0000256" key="5">
    <source>
        <dbReference type="SAM" id="SignalP"/>
    </source>
</evidence>
<protein>
    <submittedName>
        <fullName evidence="8">Uncharacterized protein LOC111121043</fullName>
    </submittedName>
</protein>
<comment type="subcellular location">
    <subcellularLocation>
        <location evidence="1">Secreted</location>
    </subcellularLocation>
</comment>
<feature type="signal peptide" evidence="5">
    <location>
        <begin position="1"/>
        <end position="21"/>
    </location>
</feature>
<sequence>MSYLLTVGLFCCVLLANGVYTLNLEDVQLNNSVFQELLVRIREQDAKIATLEAMISADRKDYDVRMEQSDSKMKVLEDTIETLKKLILKSESQPSSDRQLKMFPGSEKNHKTVAATISRPLEAHAAPDDLIPDPGDEEGQVKTKRVAPGAAAAPAHIVAFHAYLSSPDGSSDKSHTIVFDTVITNAGTAYNKRDGLFTAPSEGVYVFNWVVYSQHQGDVITELVVNASSRGCSRADSHTLDEHHSASGTVVVHLAQGDVVSVKTHSVWASVGGVMSFTDYYKSSFSGWLLV</sequence>
<dbReference type="KEGG" id="cvn:111121043"/>
<dbReference type="InterPro" id="IPR050822">
    <property type="entry name" value="Cerebellin_Synaptic_Org"/>
</dbReference>
<organism evidence="7 8">
    <name type="scientific">Crassostrea virginica</name>
    <name type="common">Eastern oyster</name>
    <dbReference type="NCBI Taxonomy" id="6565"/>
    <lineage>
        <taxon>Eukaryota</taxon>
        <taxon>Metazoa</taxon>
        <taxon>Spiralia</taxon>
        <taxon>Lophotrochozoa</taxon>
        <taxon>Mollusca</taxon>
        <taxon>Bivalvia</taxon>
        <taxon>Autobranchia</taxon>
        <taxon>Pteriomorphia</taxon>
        <taxon>Ostreida</taxon>
        <taxon>Ostreoidea</taxon>
        <taxon>Ostreidae</taxon>
        <taxon>Crassostrea</taxon>
    </lineage>
</organism>
<dbReference type="PRINTS" id="PR00007">
    <property type="entry name" value="COMPLEMNTC1Q"/>
</dbReference>
<reference evidence="8" key="1">
    <citation type="submission" date="2025-08" db="UniProtKB">
        <authorList>
            <consortium name="RefSeq"/>
        </authorList>
    </citation>
    <scope>IDENTIFICATION</scope>
    <source>
        <tissue evidence="8">Whole sample</tissue>
    </source>
</reference>
<feature type="coiled-coil region" evidence="4">
    <location>
        <begin position="66"/>
        <end position="93"/>
    </location>
</feature>
<feature type="chain" id="PRO_5034450203" evidence="5">
    <location>
        <begin position="22"/>
        <end position="291"/>
    </location>
</feature>
<dbReference type="InterPro" id="IPR001073">
    <property type="entry name" value="C1q_dom"/>
</dbReference>
<evidence type="ECO:0000259" key="6">
    <source>
        <dbReference type="PROSITE" id="PS50871"/>
    </source>
</evidence>
<keyword evidence="7" id="KW-1185">Reference proteome</keyword>